<evidence type="ECO:0000313" key="2">
    <source>
        <dbReference type="EMBL" id="RDL41199.1"/>
    </source>
</evidence>
<accession>A0A370U0A1</accession>
<keyword evidence="3" id="KW-1185">Reference proteome</keyword>
<dbReference type="AlphaFoldDB" id="A0A370U0A1"/>
<keyword evidence="1" id="KW-0732">Signal</keyword>
<sequence length="177" mass="19454">MQLLKVLAFSAIAASFGSCLPTNGTKVAVPWKITSIIIENTIDGVGGIWSFEIADTPTPAPQGFNTSCHYYNPDVTKFAVDGNPIDQPCEDANVRFSMFQLYGDFTLSVHHTWGDCSIGDVGEETNEMPCTDFGSFTFSIDEVLGQQSDSENNFGQYGHFFRDAVIVYPQRQVPSNM</sequence>
<dbReference type="RefSeq" id="XP_031873855.1">
    <property type="nucleotide sequence ID" value="XM_032009801.1"/>
</dbReference>
<organism evidence="2 3">
    <name type="scientific">Venustampulla echinocandica</name>
    <dbReference type="NCBI Taxonomy" id="2656787"/>
    <lineage>
        <taxon>Eukaryota</taxon>
        <taxon>Fungi</taxon>
        <taxon>Dikarya</taxon>
        <taxon>Ascomycota</taxon>
        <taxon>Pezizomycotina</taxon>
        <taxon>Leotiomycetes</taxon>
        <taxon>Helotiales</taxon>
        <taxon>Pleuroascaceae</taxon>
        <taxon>Venustampulla</taxon>
    </lineage>
</organism>
<evidence type="ECO:0000256" key="1">
    <source>
        <dbReference type="SAM" id="SignalP"/>
    </source>
</evidence>
<feature type="chain" id="PRO_5016604241" description="AA1-like domain-containing protein" evidence="1">
    <location>
        <begin position="20"/>
        <end position="177"/>
    </location>
</feature>
<dbReference type="EMBL" id="NPIC01000001">
    <property type="protein sequence ID" value="RDL41199.1"/>
    <property type="molecule type" value="Genomic_DNA"/>
</dbReference>
<dbReference type="PROSITE" id="PS51257">
    <property type="entry name" value="PROKAR_LIPOPROTEIN"/>
    <property type="match status" value="1"/>
</dbReference>
<dbReference type="GeneID" id="43594027"/>
<protein>
    <recommendedName>
        <fullName evidence="4">AA1-like domain-containing protein</fullName>
    </recommendedName>
</protein>
<gene>
    <name evidence="2" type="ORF">BP5553_01178</name>
</gene>
<feature type="signal peptide" evidence="1">
    <location>
        <begin position="1"/>
        <end position="19"/>
    </location>
</feature>
<proteinExistence type="predicted"/>
<evidence type="ECO:0008006" key="4">
    <source>
        <dbReference type="Google" id="ProtNLM"/>
    </source>
</evidence>
<dbReference type="OrthoDB" id="3444143at2759"/>
<name>A0A370U0A1_9HELO</name>
<dbReference type="Proteomes" id="UP000254866">
    <property type="component" value="Unassembled WGS sequence"/>
</dbReference>
<evidence type="ECO:0000313" key="3">
    <source>
        <dbReference type="Proteomes" id="UP000254866"/>
    </source>
</evidence>
<reference evidence="2 3" key="1">
    <citation type="journal article" date="2018" name="IMA Fungus">
        <title>IMA Genome-F 9: Draft genome sequence of Annulohypoxylon stygium, Aspergillus mulundensis, Berkeleyomyces basicola (syn. Thielaviopsis basicola), Ceratocystis smalleyi, two Cercospora beticola strains, Coleophoma cylindrospora, Fusarium fracticaudum, Phialophora cf. hyalina, and Morchella septimelata.</title>
        <authorList>
            <person name="Wingfield B.D."/>
            <person name="Bills G.F."/>
            <person name="Dong Y."/>
            <person name="Huang W."/>
            <person name="Nel W.J."/>
            <person name="Swalarsk-Parry B.S."/>
            <person name="Vaghefi N."/>
            <person name="Wilken P.M."/>
            <person name="An Z."/>
            <person name="de Beer Z.W."/>
            <person name="De Vos L."/>
            <person name="Chen L."/>
            <person name="Duong T.A."/>
            <person name="Gao Y."/>
            <person name="Hammerbacher A."/>
            <person name="Kikkert J.R."/>
            <person name="Li Y."/>
            <person name="Li H."/>
            <person name="Li K."/>
            <person name="Li Q."/>
            <person name="Liu X."/>
            <person name="Ma X."/>
            <person name="Naidoo K."/>
            <person name="Pethybridge S.J."/>
            <person name="Sun J."/>
            <person name="Steenkamp E.T."/>
            <person name="van der Nest M.A."/>
            <person name="van Wyk S."/>
            <person name="Wingfield M.J."/>
            <person name="Xiong C."/>
            <person name="Yue Q."/>
            <person name="Zhang X."/>
        </authorList>
    </citation>
    <scope>NUCLEOTIDE SEQUENCE [LARGE SCALE GENOMIC DNA]</scope>
    <source>
        <strain evidence="2 3">BP 5553</strain>
    </source>
</reference>
<comment type="caution">
    <text evidence="2">The sequence shown here is derived from an EMBL/GenBank/DDBJ whole genome shotgun (WGS) entry which is preliminary data.</text>
</comment>